<organism evidence="2 3">
    <name type="scientific">Amblyomma americanum</name>
    <name type="common">Lone star tick</name>
    <dbReference type="NCBI Taxonomy" id="6943"/>
    <lineage>
        <taxon>Eukaryota</taxon>
        <taxon>Metazoa</taxon>
        <taxon>Ecdysozoa</taxon>
        <taxon>Arthropoda</taxon>
        <taxon>Chelicerata</taxon>
        <taxon>Arachnida</taxon>
        <taxon>Acari</taxon>
        <taxon>Parasitiformes</taxon>
        <taxon>Ixodida</taxon>
        <taxon>Ixodoidea</taxon>
        <taxon>Ixodidae</taxon>
        <taxon>Amblyomminae</taxon>
        <taxon>Amblyomma</taxon>
    </lineage>
</organism>
<proteinExistence type="predicted"/>
<evidence type="ECO:0000256" key="1">
    <source>
        <dbReference type="SAM" id="SignalP"/>
    </source>
</evidence>
<dbReference type="InterPro" id="IPR012674">
    <property type="entry name" value="Calycin"/>
</dbReference>
<evidence type="ECO:0008006" key="4">
    <source>
        <dbReference type="Google" id="ProtNLM"/>
    </source>
</evidence>
<gene>
    <name evidence="2" type="ORF">V5799_020425</name>
</gene>
<feature type="signal peptide" evidence="1">
    <location>
        <begin position="1"/>
        <end position="18"/>
    </location>
</feature>
<evidence type="ECO:0000313" key="3">
    <source>
        <dbReference type="Proteomes" id="UP001321473"/>
    </source>
</evidence>
<accession>A0AAQ4ETV6</accession>
<dbReference type="Proteomes" id="UP001321473">
    <property type="component" value="Unassembled WGS sequence"/>
</dbReference>
<dbReference type="AlphaFoldDB" id="A0AAQ4ETV6"/>
<dbReference type="EMBL" id="JARKHS020010988">
    <property type="protein sequence ID" value="KAK8778234.1"/>
    <property type="molecule type" value="Genomic_DNA"/>
</dbReference>
<dbReference type="Gene3D" id="2.40.128.20">
    <property type="match status" value="1"/>
</dbReference>
<feature type="chain" id="PRO_5042952004" description="Lipocalin" evidence="1">
    <location>
        <begin position="19"/>
        <end position="259"/>
    </location>
</feature>
<sequence>MVAFAWLILCAHIIKALATETATLCPAARTTDKTNDGFAILKESSLFRLTETSFSILSNNTFRCITSKATNRDDSQRKVTLETKYMVLDTESWEYLRQTFVFQCGAQGYDIMTTTTDSEHALYYCAQYEVQRTRRDRRTVPEATSAHLLESHGASCRCKQQNGPAASYKFLSAEPTCAILQYLGSSSSSDDHNQPQEQQSIIEGTQEKKGDCLLWVKGASGEPSDVCRTRFSTLCNHARHSFSQAGCTKPASEAKARNI</sequence>
<protein>
    <recommendedName>
        <fullName evidence="4">Lipocalin</fullName>
    </recommendedName>
</protein>
<keyword evidence="1" id="KW-0732">Signal</keyword>
<name>A0AAQ4ETV6_AMBAM</name>
<reference evidence="2 3" key="1">
    <citation type="journal article" date="2023" name="Arcadia Sci">
        <title>De novo assembly of a long-read Amblyomma americanum tick genome.</title>
        <authorList>
            <person name="Chou S."/>
            <person name="Poskanzer K.E."/>
            <person name="Rollins M."/>
            <person name="Thuy-Boun P.S."/>
        </authorList>
    </citation>
    <scope>NUCLEOTIDE SEQUENCE [LARGE SCALE GENOMIC DNA]</scope>
    <source>
        <strain evidence="2">F_SG_1</strain>
        <tissue evidence="2">Salivary glands</tissue>
    </source>
</reference>
<evidence type="ECO:0000313" key="2">
    <source>
        <dbReference type="EMBL" id="KAK8778234.1"/>
    </source>
</evidence>
<keyword evidence="3" id="KW-1185">Reference proteome</keyword>
<comment type="caution">
    <text evidence="2">The sequence shown here is derived from an EMBL/GenBank/DDBJ whole genome shotgun (WGS) entry which is preliminary data.</text>
</comment>